<dbReference type="CDD" id="cd09873">
    <property type="entry name" value="PIN_Pae0151-like"/>
    <property type="match status" value="1"/>
</dbReference>
<dbReference type="InterPro" id="IPR044153">
    <property type="entry name" value="PIN_Pae0151-like"/>
</dbReference>
<dbReference type="Proteomes" id="UP000179266">
    <property type="component" value="Unassembled WGS sequence"/>
</dbReference>
<organism evidence="3 4">
    <name type="scientific">Candidatus Schekmanbacteria bacterium RBG_13_48_7</name>
    <dbReference type="NCBI Taxonomy" id="1817878"/>
    <lineage>
        <taxon>Bacteria</taxon>
        <taxon>Candidatus Schekmaniibacteriota</taxon>
    </lineage>
</organism>
<dbReference type="InterPro" id="IPR002716">
    <property type="entry name" value="PIN_dom"/>
</dbReference>
<comment type="caution">
    <text evidence="3">The sequence shown here is derived from an EMBL/GenBank/DDBJ whole genome shotgun (WGS) entry which is preliminary data.</text>
</comment>
<dbReference type="PANTHER" id="PTHR35901">
    <property type="entry name" value="RIBONUCLEASE VAPC3"/>
    <property type="match status" value="1"/>
</dbReference>
<gene>
    <name evidence="3" type="ORF">A2161_16165</name>
</gene>
<name>A0A1F7RTI9_9BACT</name>
<dbReference type="InterPro" id="IPR051619">
    <property type="entry name" value="TypeII_TA_RNase_PINc/VapC"/>
</dbReference>
<dbReference type="SUPFAM" id="SSF88723">
    <property type="entry name" value="PIN domain-like"/>
    <property type="match status" value="1"/>
</dbReference>
<sequence>MSVHVLDASAFGALIFNEPLSENVARALSAGNIIAPYLLMFEISSICLKKIKAHPENKEQILRAFNLVPRFAIKYTIVDHISVIKLALETGLTIYDTSYLWLAINVQGNLVTLDKKLQKVYSHLTK</sequence>
<proteinExistence type="predicted"/>
<dbReference type="Pfam" id="PF01850">
    <property type="entry name" value="PIN"/>
    <property type="match status" value="1"/>
</dbReference>
<evidence type="ECO:0000313" key="4">
    <source>
        <dbReference type="Proteomes" id="UP000179266"/>
    </source>
</evidence>
<accession>A0A1F7RTI9</accession>
<keyword evidence="1" id="KW-0460">Magnesium</keyword>
<evidence type="ECO:0000313" key="3">
    <source>
        <dbReference type="EMBL" id="OGL44680.1"/>
    </source>
</evidence>
<dbReference type="PANTHER" id="PTHR35901:SF1">
    <property type="entry name" value="EXONUCLEASE VAPC9"/>
    <property type="match status" value="1"/>
</dbReference>
<reference evidence="3 4" key="1">
    <citation type="journal article" date="2016" name="Nat. Commun.">
        <title>Thousands of microbial genomes shed light on interconnected biogeochemical processes in an aquifer system.</title>
        <authorList>
            <person name="Anantharaman K."/>
            <person name="Brown C.T."/>
            <person name="Hug L.A."/>
            <person name="Sharon I."/>
            <person name="Castelle C.J."/>
            <person name="Probst A.J."/>
            <person name="Thomas B.C."/>
            <person name="Singh A."/>
            <person name="Wilkins M.J."/>
            <person name="Karaoz U."/>
            <person name="Brodie E.L."/>
            <person name="Williams K.H."/>
            <person name="Hubbard S.S."/>
            <person name="Banfield J.F."/>
        </authorList>
    </citation>
    <scope>NUCLEOTIDE SEQUENCE [LARGE SCALE GENOMIC DNA]</scope>
</reference>
<dbReference type="EMBL" id="MGDD01000212">
    <property type="protein sequence ID" value="OGL44680.1"/>
    <property type="molecule type" value="Genomic_DNA"/>
</dbReference>
<evidence type="ECO:0000259" key="2">
    <source>
        <dbReference type="Pfam" id="PF01850"/>
    </source>
</evidence>
<evidence type="ECO:0000256" key="1">
    <source>
        <dbReference type="ARBA" id="ARBA00022842"/>
    </source>
</evidence>
<feature type="domain" description="PIN" evidence="2">
    <location>
        <begin position="5"/>
        <end position="121"/>
    </location>
</feature>
<protein>
    <recommendedName>
        <fullName evidence="2">PIN domain-containing protein</fullName>
    </recommendedName>
</protein>
<dbReference type="AlphaFoldDB" id="A0A1F7RTI9"/>
<dbReference type="InterPro" id="IPR029060">
    <property type="entry name" value="PIN-like_dom_sf"/>
</dbReference>
<dbReference type="Gene3D" id="3.40.50.1010">
    <property type="entry name" value="5'-nuclease"/>
    <property type="match status" value="1"/>
</dbReference>